<proteinExistence type="inferred from homology"/>
<dbReference type="EMBL" id="GECL01000062">
    <property type="protein sequence ID" value="JAP06062.1"/>
    <property type="molecule type" value="Transcribed_RNA"/>
</dbReference>
<sequence length="168" mass="18177">DDDYDEEDDKEDGAGEAKKWLASLGVGEDEIKKISDIEAKNEFNAEKNLDGNDDSLIYIEGSDINALFNVMVNCRAISVTTGPLAGVPPTILSPVAFHGGTLASLKVRDNTVKVDNENFFSLELKGPIMPDAVYNLCNVLSSNINKFSVTFANIESSKAFSLAAKKKL</sequence>
<dbReference type="GO" id="GO:0005634">
    <property type="term" value="C:nucleus"/>
    <property type="evidence" value="ECO:0007669"/>
    <property type="project" value="UniProtKB-SubCell"/>
</dbReference>
<keyword evidence="2" id="KW-0217">Developmental protein</keyword>
<dbReference type="PANTHER" id="PTHR12972:SF0">
    <property type="entry name" value="PROTEIN DOWNSTREAM NEIGHBOR OF SON"/>
    <property type="match status" value="1"/>
</dbReference>
<dbReference type="GO" id="GO:0033260">
    <property type="term" value="P:nuclear DNA replication"/>
    <property type="evidence" value="ECO:0007669"/>
    <property type="project" value="TreeGrafter"/>
</dbReference>
<keyword evidence="3" id="KW-0539">Nucleus</keyword>
<name>A0A0V0GDG8_TRIDM</name>
<accession>A0A0V0GDG8</accession>
<dbReference type="InterPro" id="IPR024861">
    <property type="entry name" value="Donson"/>
</dbReference>
<evidence type="ECO:0000256" key="1">
    <source>
        <dbReference type="ARBA" id="ARBA00004123"/>
    </source>
</evidence>
<evidence type="ECO:0000256" key="2">
    <source>
        <dbReference type="ARBA" id="ARBA00022473"/>
    </source>
</evidence>
<evidence type="ECO:0000256" key="3">
    <source>
        <dbReference type="ARBA" id="ARBA00023242"/>
    </source>
</evidence>
<dbReference type="AlphaFoldDB" id="A0A0V0GDG8"/>
<dbReference type="PANTHER" id="PTHR12972">
    <property type="entry name" value="DOWNSTREAM NEIGHBOR OF SON"/>
    <property type="match status" value="1"/>
</dbReference>
<feature type="non-terminal residue" evidence="5">
    <location>
        <position position="1"/>
    </location>
</feature>
<comment type="similarity">
    <text evidence="4">Belongs to the DONSON family.</text>
</comment>
<evidence type="ECO:0000256" key="4">
    <source>
        <dbReference type="ARBA" id="ARBA00025806"/>
    </source>
</evidence>
<reference evidence="5" key="1">
    <citation type="journal article" date="2018" name="J. Proteomics">
        <title>Exploring the molecular complexity of Triatoma dimidiata sialome.</title>
        <authorList>
            <person name="Santiago P.B."/>
            <person name="de Araujo C.N."/>
            <person name="Charneau S."/>
            <person name="Bastos I.M.D."/>
            <person name="Assumpcao T.C.F."/>
            <person name="Queiroz R.M.L."/>
            <person name="Praca Y.R."/>
            <person name="Cordeiro T.M."/>
            <person name="Garcia C.H.S."/>
            <person name="da Silva I.G."/>
            <person name="Raiol T."/>
            <person name="Motta F.N."/>
            <person name="de Araujo Oliveira J.V."/>
            <person name="de Sousa M.V."/>
            <person name="Ribeiro J.M.C."/>
            <person name="de Santana J.M."/>
        </authorList>
    </citation>
    <scope>NUCLEOTIDE SEQUENCE</scope>
    <source>
        <strain evidence="5">Santander</strain>
        <tissue evidence="5">Salivary glands</tissue>
    </source>
</reference>
<comment type="subcellular location">
    <subcellularLocation>
        <location evidence="1">Nucleus</location>
    </subcellularLocation>
</comment>
<organism evidence="5">
    <name type="scientific">Triatoma dimidiata</name>
    <name type="common">Kissing bug</name>
    <name type="synonym">Meccus dimidiatus</name>
    <dbReference type="NCBI Taxonomy" id="72491"/>
    <lineage>
        <taxon>Eukaryota</taxon>
        <taxon>Metazoa</taxon>
        <taxon>Ecdysozoa</taxon>
        <taxon>Arthropoda</taxon>
        <taxon>Hexapoda</taxon>
        <taxon>Insecta</taxon>
        <taxon>Pterygota</taxon>
        <taxon>Neoptera</taxon>
        <taxon>Paraneoptera</taxon>
        <taxon>Hemiptera</taxon>
        <taxon>Heteroptera</taxon>
        <taxon>Panheteroptera</taxon>
        <taxon>Cimicomorpha</taxon>
        <taxon>Reduviidae</taxon>
        <taxon>Triatominae</taxon>
        <taxon>Triatoma</taxon>
    </lineage>
</organism>
<protein>
    <submittedName>
        <fullName evidence="5">Uncharacterized protein</fullName>
    </submittedName>
</protein>
<evidence type="ECO:0000313" key="5">
    <source>
        <dbReference type="EMBL" id="JAP06062.1"/>
    </source>
</evidence>